<keyword evidence="2" id="KW-0520">NAD</keyword>
<reference evidence="5 6" key="1">
    <citation type="submission" date="2018-12" db="EMBL/GenBank/DDBJ databases">
        <title>Legionella sp,whole genome shotgun sequence.</title>
        <authorList>
            <person name="Wu H."/>
        </authorList>
    </citation>
    <scope>NUCLEOTIDE SEQUENCE [LARGE SCALE GENOMIC DNA]</scope>
    <source>
        <strain evidence="6">km714</strain>
    </source>
</reference>
<dbReference type="SUPFAM" id="SSF52413">
    <property type="entry name" value="UDP-glucose/GDP-mannose dehydrogenase C-terminal domain"/>
    <property type="match status" value="1"/>
</dbReference>
<dbReference type="Gene3D" id="3.40.50.720">
    <property type="entry name" value="NAD(P)-binding Rossmann-like Domain"/>
    <property type="match status" value="2"/>
</dbReference>
<dbReference type="NCBIfam" id="TIGR03026">
    <property type="entry name" value="NDP-sugDHase"/>
    <property type="match status" value="1"/>
</dbReference>
<proteinExistence type="inferred from homology"/>
<protein>
    <submittedName>
        <fullName evidence="5">UDP-N-acetyl-D-mannosamine dehydrogenase</fullName>
        <ecNumber evidence="5">1.1.1.336</ecNumber>
    </submittedName>
</protein>
<evidence type="ECO:0000256" key="3">
    <source>
        <dbReference type="PIRNR" id="PIRNR000124"/>
    </source>
</evidence>
<dbReference type="InterPro" id="IPR028359">
    <property type="entry name" value="UDP_ManNAc/GlcNAc_DH"/>
</dbReference>
<dbReference type="PIRSF" id="PIRSF000124">
    <property type="entry name" value="UDPglc_GDPman_dh"/>
    <property type="match status" value="1"/>
</dbReference>
<dbReference type="InterPro" id="IPR001732">
    <property type="entry name" value="UDP-Glc/GDP-Man_DH_N"/>
</dbReference>
<organism evidence="5 6">
    <name type="scientific">Legionella septentrionalis</name>
    <dbReference type="NCBI Taxonomy" id="2498109"/>
    <lineage>
        <taxon>Bacteria</taxon>
        <taxon>Pseudomonadati</taxon>
        <taxon>Pseudomonadota</taxon>
        <taxon>Gammaproteobacteria</taxon>
        <taxon>Legionellales</taxon>
        <taxon>Legionellaceae</taxon>
        <taxon>Legionella</taxon>
    </lineage>
</organism>
<evidence type="ECO:0000259" key="4">
    <source>
        <dbReference type="SMART" id="SM00984"/>
    </source>
</evidence>
<dbReference type="EC" id="1.1.1.336" evidence="5"/>
<dbReference type="RefSeq" id="WP_126953229.1">
    <property type="nucleotide sequence ID" value="NZ_RZGR01000002.1"/>
</dbReference>
<dbReference type="InterPro" id="IPR036291">
    <property type="entry name" value="NAD(P)-bd_dom_sf"/>
</dbReference>
<dbReference type="SMART" id="SM00984">
    <property type="entry name" value="UDPG_MGDP_dh_C"/>
    <property type="match status" value="1"/>
</dbReference>
<evidence type="ECO:0000313" key="6">
    <source>
        <dbReference type="Proteomes" id="UP000288012"/>
    </source>
</evidence>
<dbReference type="NCBIfam" id="NF008286">
    <property type="entry name" value="PRK11064.1"/>
    <property type="match status" value="1"/>
</dbReference>
<sequence length="421" mass="45949">MLKKVCVVGLGYVGLPTAIMLADKGVDVHGYDINEQAVNKINQGIACIKETDLDALLEKVVKKGKLQAATSPVAADVFIIAVPTPILSDSSPDMRFVLNAATSIAPYLTMNNLVILESTSPVGSTKMLAEHLAKLRPDLDLSSDDPDVLMAYCPERIIPGNALAELVNNSRNIGGLTRKAALRARDVYGIFCQGELIVTDAETSELSKLVENSYRDVNIAFANELSLICERFGINVHELISLANKHPRVNILSPGIGVGGHCIPVDPWFIVHAAPEQAKLIHQARLTNDFKPKHIAQNLVQIANKKNATTVGILGLTYKPDVDDFRESPSLLIVEELAKYPLNIFVQDPYLDAYKGNLPVEVEKIYSAQAVIDKSEVLLIATPHMAYVECDFSKHIEGATLLDPAGFTYKHQHAKNMQEVV</sequence>
<dbReference type="InterPro" id="IPR014026">
    <property type="entry name" value="UDP-Glc/GDP-Man_DH_dimer"/>
</dbReference>
<keyword evidence="1 5" id="KW-0560">Oxidoreductase</keyword>
<dbReference type="InterPro" id="IPR014027">
    <property type="entry name" value="UDP-Glc/GDP-Man_DH_C"/>
</dbReference>
<dbReference type="OrthoDB" id="9803238at2"/>
<feature type="domain" description="UDP-glucose/GDP-mannose dehydrogenase C-terminal" evidence="4">
    <location>
        <begin position="312"/>
        <end position="404"/>
    </location>
</feature>
<dbReference type="Pfam" id="PF03720">
    <property type="entry name" value="UDPG_MGDP_dh_C"/>
    <property type="match status" value="1"/>
</dbReference>
<keyword evidence="6" id="KW-1185">Reference proteome</keyword>
<dbReference type="InterPro" id="IPR036220">
    <property type="entry name" value="UDP-Glc/GDP-Man_DH_C_sf"/>
</dbReference>
<dbReference type="InterPro" id="IPR017476">
    <property type="entry name" value="UDP-Glc/GDP-Man"/>
</dbReference>
<comment type="caution">
    <text evidence="5">The sequence shown here is derived from an EMBL/GenBank/DDBJ whole genome shotgun (WGS) entry which is preliminary data.</text>
</comment>
<dbReference type="InterPro" id="IPR008927">
    <property type="entry name" value="6-PGluconate_DH-like_C_sf"/>
</dbReference>
<accession>A0A433JM60</accession>
<comment type="similarity">
    <text evidence="3">Belongs to the UDP-glucose/GDP-mannose dehydrogenase family.</text>
</comment>
<dbReference type="GO" id="GO:0000271">
    <property type="term" value="P:polysaccharide biosynthetic process"/>
    <property type="evidence" value="ECO:0007669"/>
    <property type="project" value="InterPro"/>
</dbReference>
<dbReference type="SUPFAM" id="SSF51735">
    <property type="entry name" value="NAD(P)-binding Rossmann-fold domains"/>
    <property type="match status" value="1"/>
</dbReference>
<dbReference type="AlphaFoldDB" id="A0A433JM60"/>
<evidence type="ECO:0000256" key="1">
    <source>
        <dbReference type="ARBA" id="ARBA00023002"/>
    </source>
</evidence>
<evidence type="ECO:0000313" key="5">
    <source>
        <dbReference type="EMBL" id="RUQ91053.1"/>
    </source>
</evidence>
<dbReference type="GO" id="GO:0051287">
    <property type="term" value="F:NAD binding"/>
    <property type="evidence" value="ECO:0007669"/>
    <property type="project" value="InterPro"/>
</dbReference>
<gene>
    <name evidence="5" type="ORF">EKM59_00805</name>
</gene>
<dbReference type="PIRSF" id="PIRSF500136">
    <property type="entry name" value="UDP_ManNAc_DH"/>
    <property type="match status" value="1"/>
</dbReference>
<dbReference type="PANTHER" id="PTHR43491:SF1">
    <property type="entry name" value="UDP-N-ACETYL-D-MANNOSAMINE DEHYDROGENASE"/>
    <property type="match status" value="1"/>
</dbReference>
<dbReference type="Pfam" id="PF03721">
    <property type="entry name" value="UDPG_MGDP_dh_N"/>
    <property type="match status" value="1"/>
</dbReference>
<evidence type="ECO:0000256" key="2">
    <source>
        <dbReference type="ARBA" id="ARBA00023027"/>
    </source>
</evidence>
<dbReference type="GO" id="GO:0089714">
    <property type="term" value="F:UDP-N-acetyl-D-mannosamine dehydrogenase activity"/>
    <property type="evidence" value="ECO:0007669"/>
    <property type="project" value="UniProtKB-EC"/>
</dbReference>
<dbReference type="Proteomes" id="UP000288012">
    <property type="component" value="Unassembled WGS sequence"/>
</dbReference>
<dbReference type="Pfam" id="PF00984">
    <property type="entry name" value="UDPG_MGDP_dh"/>
    <property type="match status" value="1"/>
</dbReference>
<dbReference type="GO" id="GO:0016628">
    <property type="term" value="F:oxidoreductase activity, acting on the CH-CH group of donors, NAD or NADP as acceptor"/>
    <property type="evidence" value="ECO:0007669"/>
    <property type="project" value="InterPro"/>
</dbReference>
<dbReference type="EMBL" id="RZGR01000002">
    <property type="protein sequence ID" value="RUQ91053.1"/>
    <property type="molecule type" value="Genomic_DNA"/>
</dbReference>
<dbReference type="PANTHER" id="PTHR43491">
    <property type="entry name" value="UDP-N-ACETYL-D-MANNOSAMINE DEHYDROGENASE"/>
    <property type="match status" value="1"/>
</dbReference>
<name>A0A433JM60_9GAMM</name>
<dbReference type="SUPFAM" id="SSF48179">
    <property type="entry name" value="6-phosphogluconate dehydrogenase C-terminal domain-like"/>
    <property type="match status" value="1"/>
</dbReference>